<dbReference type="OrthoDB" id="4484751at2"/>
<keyword evidence="3 6" id="KW-0812">Transmembrane</keyword>
<evidence type="ECO:0000313" key="9">
    <source>
        <dbReference type="Proteomes" id="UP000325415"/>
    </source>
</evidence>
<comment type="subcellular location">
    <subcellularLocation>
        <location evidence="1">Cell membrane</location>
        <topology evidence="1">Multi-pass membrane protein</topology>
    </subcellularLocation>
</comment>
<evidence type="ECO:0000256" key="1">
    <source>
        <dbReference type="ARBA" id="ARBA00004651"/>
    </source>
</evidence>
<organism evidence="8 9">
    <name type="scientific">Bifidobacterium tibiigranuli</name>
    <dbReference type="NCBI Taxonomy" id="2172043"/>
    <lineage>
        <taxon>Bacteria</taxon>
        <taxon>Bacillati</taxon>
        <taxon>Actinomycetota</taxon>
        <taxon>Actinomycetes</taxon>
        <taxon>Bifidobacteriales</taxon>
        <taxon>Bifidobacteriaceae</taxon>
        <taxon>Bifidobacterium</taxon>
    </lineage>
</organism>
<evidence type="ECO:0000256" key="3">
    <source>
        <dbReference type="ARBA" id="ARBA00022692"/>
    </source>
</evidence>
<protein>
    <submittedName>
        <fullName evidence="8">MFS transporter</fullName>
    </submittedName>
</protein>
<dbReference type="InterPro" id="IPR011701">
    <property type="entry name" value="MFS"/>
</dbReference>
<keyword evidence="4 6" id="KW-1133">Transmembrane helix</keyword>
<feature type="transmembrane region" description="Helical" evidence="6">
    <location>
        <begin position="441"/>
        <end position="462"/>
    </location>
</feature>
<keyword evidence="2" id="KW-0813">Transport</keyword>
<dbReference type="AlphaFoldDB" id="A0A5N6S0K3"/>
<comment type="caution">
    <text evidence="8">The sequence shown here is derived from an EMBL/GenBank/DDBJ whole genome shotgun (WGS) entry which is preliminary data.</text>
</comment>
<feature type="transmembrane region" description="Helical" evidence="6">
    <location>
        <begin position="207"/>
        <end position="226"/>
    </location>
</feature>
<evidence type="ECO:0000256" key="2">
    <source>
        <dbReference type="ARBA" id="ARBA00022448"/>
    </source>
</evidence>
<sequence>MSSSSTRKSSGAALSGALGFLVFNELASGFTQGFYTPLIPGIAHVLNVGDAAITWFLTAQSLAAAVCVPLLSRLGDMFGHRRMLRIAILVVVVGSVIVALLPNFPLVLVARVLQGPIAVWLPLEVAIIHGRASGETARTGIGLLVACLTGGAIVGTVASGLINAHSSSLMVTLAVPVLVQAIAVYAVFVKIPESPVRTPGHIDTPGFLGLALIMLALLGGLTLVGMNGVSPVESIGVLVAALAAGAVWVLWELRTSSPAIDIRLLASRRAAPIHITGFMLGMVMFGSQPPLTTFLSADPQRTGYGFAASSSKISMVIAAITLLATLGSTLVARIAKLTSMRWSLMMATVLAVVSNAFIAFAHSNMWQVWTYAVVMGFAMGLLMGGLPALLAERTPEGQTGGSVGVYNSLRALGGSAGGALFGAVLGALTPVGSKTAGVQGYLVMWVLCAAAFLIGAIGLMVLRRTSAENTAAPAEHTDTSIERETVVLAADFTQDPVQFEAVHDGSFEDNKEGQ</sequence>
<proteinExistence type="predicted"/>
<dbReference type="PANTHER" id="PTHR42718:SF9">
    <property type="entry name" value="MAJOR FACILITATOR SUPERFAMILY MULTIDRUG TRANSPORTER MFSC"/>
    <property type="match status" value="1"/>
</dbReference>
<dbReference type="InterPro" id="IPR036259">
    <property type="entry name" value="MFS_trans_sf"/>
</dbReference>
<dbReference type="GO" id="GO:0022857">
    <property type="term" value="F:transmembrane transporter activity"/>
    <property type="evidence" value="ECO:0007669"/>
    <property type="project" value="InterPro"/>
</dbReference>
<feature type="transmembrane region" description="Helical" evidence="6">
    <location>
        <begin position="232"/>
        <end position="251"/>
    </location>
</feature>
<dbReference type="Gene3D" id="1.20.1250.20">
    <property type="entry name" value="MFS general substrate transporter like domains"/>
    <property type="match status" value="1"/>
</dbReference>
<name>A0A5N6S0K3_9BIFI</name>
<evidence type="ECO:0000313" key="8">
    <source>
        <dbReference type="EMBL" id="KAE8126533.1"/>
    </source>
</evidence>
<evidence type="ECO:0000256" key="6">
    <source>
        <dbReference type="SAM" id="Phobius"/>
    </source>
</evidence>
<evidence type="ECO:0000256" key="4">
    <source>
        <dbReference type="ARBA" id="ARBA00022989"/>
    </source>
</evidence>
<gene>
    <name evidence="8" type="ORF">DDE84_10415</name>
</gene>
<dbReference type="GO" id="GO:0005886">
    <property type="term" value="C:plasma membrane"/>
    <property type="evidence" value="ECO:0007669"/>
    <property type="project" value="UniProtKB-SubCell"/>
</dbReference>
<dbReference type="PANTHER" id="PTHR42718">
    <property type="entry name" value="MAJOR FACILITATOR SUPERFAMILY MULTIDRUG TRANSPORTER MFSC"/>
    <property type="match status" value="1"/>
</dbReference>
<feature type="transmembrane region" description="Helical" evidence="6">
    <location>
        <begin position="311"/>
        <end position="332"/>
    </location>
</feature>
<keyword evidence="9" id="KW-1185">Reference proteome</keyword>
<feature type="transmembrane region" description="Helical" evidence="6">
    <location>
        <begin position="411"/>
        <end position="429"/>
    </location>
</feature>
<feature type="transmembrane region" description="Helical" evidence="6">
    <location>
        <begin position="271"/>
        <end position="291"/>
    </location>
</feature>
<dbReference type="SUPFAM" id="SSF103473">
    <property type="entry name" value="MFS general substrate transporter"/>
    <property type="match status" value="1"/>
</dbReference>
<feature type="transmembrane region" description="Helical" evidence="6">
    <location>
        <begin position="344"/>
        <end position="362"/>
    </location>
</feature>
<feature type="transmembrane region" description="Helical" evidence="6">
    <location>
        <begin position="53"/>
        <end position="71"/>
    </location>
</feature>
<feature type="domain" description="Major facilitator superfamily (MFS) profile" evidence="7">
    <location>
        <begin position="17"/>
        <end position="467"/>
    </location>
</feature>
<reference evidence="8 9" key="1">
    <citation type="submission" date="2018-04" db="EMBL/GenBank/DDBJ databases">
        <authorList>
            <person name="Eckel V.P."/>
            <person name="Vogel R.F."/>
        </authorList>
    </citation>
    <scope>NUCLEOTIDE SEQUENCE [LARGE SCALE GENOMIC DNA]</scope>
    <source>
        <strain evidence="9">TMW 2.1764</strain>
    </source>
</reference>
<dbReference type="GeneID" id="78128090"/>
<feature type="transmembrane region" description="Helical" evidence="6">
    <location>
        <begin position="83"/>
        <end position="102"/>
    </location>
</feature>
<feature type="transmembrane region" description="Helical" evidence="6">
    <location>
        <begin position="108"/>
        <end position="128"/>
    </location>
</feature>
<dbReference type="RefSeq" id="WP_152581638.1">
    <property type="nucleotide sequence ID" value="NZ_JAKVIV010000017.1"/>
</dbReference>
<feature type="transmembrane region" description="Helical" evidence="6">
    <location>
        <begin position="168"/>
        <end position="187"/>
    </location>
</feature>
<dbReference type="Pfam" id="PF07690">
    <property type="entry name" value="MFS_1"/>
    <property type="match status" value="1"/>
</dbReference>
<evidence type="ECO:0000256" key="5">
    <source>
        <dbReference type="ARBA" id="ARBA00023136"/>
    </source>
</evidence>
<feature type="transmembrane region" description="Helical" evidence="6">
    <location>
        <begin position="368"/>
        <end position="390"/>
    </location>
</feature>
<dbReference type="PROSITE" id="PS50850">
    <property type="entry name" value="MFS"/>
    <property type="match status" value="1"/>
</dbReference>
<dbReference type="EMBL" id="QDAG01000012">
    <property type="protein sequence ID" value="KAE8126533.1"/>
    <property type="molecule type" value="Genomic_DNA"/>
</dbReference>
<feature type="transmembrane region" description="Helical" evidence="6">
    <location>
        <begin position="140"/>
        <end position="162"/>
    </location>
</feature>
<keyword evidence="5 6" id="KW-0472">Membrane</keyword>
<dbReference type="InterPro" id="IPR020846">
    <property type="entry name" value="MFS_dom"/>
</dbReference>
<accession>A0A5N6S0K3</accession>
<evidence type="ECO:0000259" key="7">
    <source>
        <dbReference type="PROSITE" id="PS50850"/>
    </source>
</evidence>
<dbReference type="Proteomes" id="UP000325415">
    <property type="component" value="Unassembled WGS sequence"/>
</dbReference>
<dbReference type="Gene3D" id="1.20.1720.10">
    <property type="entry name" value="Multidrug resistance protein D"/>
    <property type="match status" value="1"/>
</dbReference>